<gene>
    <name evidence="2" type="primary">wecB</name>
    <name evidence="2" type="ORF">MMAB1_3190</name>
</gene>
<dbReference type="KEGG" id="mema:MMAB1_3190"/>
<dbReference type="Gene3D" id="3.40.50.2000">
    <property type="entry name" value="Glycogen Phosphorylase B"/>
    <property type="match status" value="2"/>
</dbReference>
<organism evidence="2 3">
    <name type="scientific">Methanoculleus bourgensis</name>
    <dbReference type="NCBI Taxonomy" id="83986"/>
    <lineage>
        <taxon>Archaea</taxon>
        <taxon>Methanobacteriati</taxon>
        <taxon>Methanobacteriota</taxon>
        <taxon>Stenosarchaea group</taxon>
        <taxon>Methanomicrobia</taxon>
        <taxon>Methanomicrobiales</taxon>
        <taxon>Methanomicrobiaceae</taxon>
        <taxon>Methanoculleus</taxon>
    </lineage>
</organism>
<reference evidence="2 3" key="1">
    <citation type="submission" date="2016-01" db="EMBL/GenBank/DDBJ databases">
        <authorList>
            <person name="Manzoor S."/>
        </authorList>
    </citation>
    <scope>NUCLEOTIDE SEQUENCE [LARGE SCALE GENOMIC DNA]</scope>
    <source>
        <strain evidence="2">Methanoculleus sp MAB1</strain>
    </source>
</reference>
<dbReference type="Proteomes" id="UP000069850">
    <property type="component" value="Chromosome 1"/>
</dbReference>
<dbReference type="RefSeq" id="WP_062265843.1">
    <property type="nucleotide sequence ID" value="NZ_LT158599.1"/>
</dbReference>
<dbReference type="AlphaFoldDB" id="A0A0X8XYL5"/>
<dbReference type="InterPro" id="IPR029767">
    <property type="entry name" value="WecB-like"/>
</dbReference>
<keyword evidence="2" id="KW-0413">Isomerase</keyword>
<dbReference type="GeneID" id="27138651"/>
<dbReference type="EC" id="5.1.3.14" evidence="2"/>
<evidence type="ECO:0000313" key="3">
    <source>
        <dbReference type="Proteomes" id="UP000069850"/>
    </source>
</evidence>
<name>A0A0X8XYL5_9EURY</name>
<proteinExistence type="predicted"/>
<feature type="domain" description="UDP-N-acetylglucosamine 2-epimerase" evidence="1">
    <location>
        <begin position="21"/>
        <end position="352"/>
    </location>
</feature>
<protein>
    <submittedName>
        <fullName evidence="2">UDP-N-acetylglucosamine 2-epimerase</fullName>
        <ecNumber evidence="2">5.1.3.14</ecNumber>
    </submittedName>
</protein>
<dbReference type="Pfam" id="PF02350">
    <property type="entry name" value="Epimerase_2"/>
    <property type="match status" value="1"/>
</dbReference>
<accession>A0A0X8XYL5</accession>
<dbReference type="OrthoDB" id="7018at2157"/>
<dbReference type="PANTHER" id="PTHR43174">
    <property type="entry name" value="UDP-N-ACETYLGLUCOSAMINE 2-EPIMERASE"/>
    <property type="match status" value="1"/>
</dbReference>
<dbReference type="EMBL" id="LT158599">
    <property type="protein sequence ID" value="CVK34403.1"/>
    <property type="molecule type" value="Genomic_DNA"/>
</dbReference>
<dbReference type="PANTHER" id="PTHR43174:SF1">
    <property type="entry name" value="UDP-N-ACETYLGLUCOSAMINE 2-EPIMERASE"/>
    <property type="match status" value="1"/>
</dbReference>
<sequence length="359" mass="39896">MIGILLGTRPEIIKMSPVIRECERRGLDYFILHTGQHYSYEMDRLFFEELELPDPDYNLDVGSGTHAGQTAKIMTGVEDVLVKESPDIVLVQGDTNTVMAGALAASKLHMWVGHIEAGLRSFNRRMPEEINRVVTDHISDYLFAPTESARENLLTEGIDDTKICVTGNTVVDAVYQNLDIAKKKANVLKDLDLEPRKYFLVTAHRQENVDNRARLKEILKGLEGVQKEFSLPVVFPVHPRTEKRIKELGIGVDGLNLTKPFGFLEFLQLESQAKLVLTDSGGVQEETCVLGVPCATMRYDTERPETLDVGSNILVGADAKRILEGVRSAATRKRGWKNPYGDGIAGKMIVMVCAAARSQ</sequence>
<dbReference type="NCBIfam" id="TIGR00236">
    <property type="entry name" value="wecB"/>
    <property type="match status" value="1"/>
</dbReference>
<dbReference type="GO" id="GO:0008761">
    <property type="term" value="F:UDP-N-acetylglucosamine 2-epimerase activity"/>
    <property type="evidence" value="ECO:0007669"/>
    <property type="project" value="UniProtKB-EC"/>
</dbReference>
<dbReference type="InterPro" id="IPR003331">
    <property type="entry name" value="UDP_GlcNAc_Epimerase_2_dom"/>
</dbReference>
<evidence type="ECO:0000313" key="2">
    <source>
        <dbReference type="EMBL" id="CVK34403.1"/>
    </source>
</evidence>
<dbReference type="CDD" id="cd03786">
    <property type="entry name" value="GTB_UDP-GlcNAc_2-Epimerase"/>
    <property type="match status" value="1"/>
</dbReference>
<dbReference type="SUPFAM" id="SSF53756">
    <property type="entry name" value="UDP-Glycosyltransferase/glycogen phosphorylase"/>
    <property type="match status" value="1"/>
</dbReference>
<evidence type="ECO:0000259" key="1">
    <source>
        <dbReference type="Pfam" id="PF02350"/>
    </source>
</evidence>